<dbReference type="OrthoDB" id="667067at2"/>
<protein>
    <submittedName>
        <fullName evidence="2">Uncharacterized protein</fullName>
    </submittedName>
</protein>
<reference evidence="2 3" key="1">
    <citation type="submission" date="2017-05" db="EMBL/GenBank/DDBJ databases">
        <authorList>
            <person name="Varghese N."/>
            <person name="Submissions S."/>
        </authorList>
    </citation>
    <scope>NUCLEOTIDE SEQUENCE [LARGE SCALE GENOMIC DNA]</scope>
    <source>
        <strain evidence="2 3">DSM 19036</strain>
    </source>
</reference>
<dbReference type="EMBL" id="FXTN01000021">
    <property type="protein sequence ID" value="SMO99261.1"/>
    <property type="molecule type" value="Genomic_DNA"/>
</dbReference>
<keyword evidence="3" id="KW-1185">Reference proteome</keyword>
<gene>
    <name evidence="2" type="ORF">SAMN06265348_12129</name>
</gene>
<feature type="transmembrane region" description="Helical" evidence="1">
    <location>
        <begin position="195"/>
        <end position="217"/>
    </location>
</feature>
<evidence type="ECO:0000256" key="1">
    <source>
        <dbReference type="SAM" id="Phobius"/>
    </source>
</evidence>
<organism evidence="2 3">
    <name type="scientific">Pedobacter westerhofensis</name>
    <dbReference type="NCBI Taxonomy" id="425512"/>
    <lineage>
        <taxon>Bacteria</taxon>
        <taxon>Pseudomonadati</taxon>
        <taxon>Bacteroidota</taxon>
        <taxon>Sphingobacteriia</taxon>
        <taxon>Sphingobacteriales</taxon>
        <taxon>Sphingobacteriaceae</taxon>
        <taxon>Pedobacter</taxon>
    </lineage>
</organism>
<dbReference type="RefSeq" id="WP_142531261.1">
    <property type="nucleotide sequence ID" value="NZ_CBCSJO010000020.1"/>
</dbReference>
<keyword evidence="1" id="KW-0472">Membrane</keyword>
<feature type="transmembrane region" description="Helical" evidence="1">
    <location>
        <begin position="57"/>
        <end position="79"/>
    </location>
</feature>
<keyword evidence="1" id="KW-1133">Transmembrane helix</keyword>
<proteinExistence type="predicted"/>
<name>A0A521FUP0_9SPHI</name>
<keyword evidence="1" id="KW-0812">Transmembrane</keyword>
<feature type="transmembrane region" description="Helical" evidence="1">
    <location>
        <begin position="223"/>
        <end position="245"/>
    </location>
</feature>
<dbReference type="AlphaFoldDB" id="A0A521FUP0"/>
<feature type="transmembrane region" description="Helical" evidence="1">
    <location>
        <begin position="20"/>
        <end position="45"/>
    </location>
</feature>
<accession>A0A521FUP0</accession>
<sequence length="339" mass="38248">MSIKALVQTRWKLEPDRVTIYPYGLSYILSAVLAVLFAGILFVYIHYQNSSLNTALPLVLVLLVIVVLFWGFAGTSIEFDQNSGVMRKKLMGFLPITRIPFSKLQGISSVSNLYGSYKYRLFRKDAKYGKGIVVSCAYTKNEDPNAIAFVEEAVTIIHQYLDVYVLPTDYISDPITTYKYFVEQGDKFLLKKNKIGSTIFGLVLFGIGIHELMPGAWLGNEWAIGRVFMLIFLIFGGAAIFFAGYTDVTFDTINRTLERKSPIGLGNKLYSFDDFNGIQTVRKSTNFIYSGTDVQLFFVKRGTAKEEAIVLKSFNRSSKVERFIQEVDAIMIDRSQNVG</sequence>
<dbReference type="Proteomes" id="UP000320300">
    <property type="component" value="Unassembled WGS sequence"/>
</dbReference>
<evidence type="ECO:0000313" key="2">
    <source>
        <dbReference type="EMBL" id="SMO99261.1"/>
    </source>
</evidence>
<evidence type="ECO:0000313" key="3">
    <source>
        <dbReference type="Proteomes" id="UP000320300"/>
    </source>
</evidence>